<proteinExistence type="inferred from homology"/>
<dbReference type="InterPro" id="IPR029062">
    <property type="entry name" value="Class_I_gatase-like"/>
</dbReference>
<evidence type="ECO:0000256" key="2">
    <source>
        <dbReference type="ARBA" id="ARBA00002039"/>
    </source>
</evidence>
<keyword evidence="6" id="KW-0645">Protease</keyword>
<dbReference type="CDD" id="cd03145">
    <property type="entry name" value="GAT1_cyanophycinase"/>
    <property type="match status" value="1"/>
</dbReference>
<comment type="catalytic activity">
    <reaction evidence="1">
        <text>[L-4-(L-arginin-2-N-yl)aspartate](n) + H2O = [L-4-(L-arginin-2-N-yl)aspartate](n-1) + L-4-(L-arginin-2-N-yl)aspartate</text>
        <dbReference type="Rhea" id="RHEA:12845"/>
        <dbReference type="Rhea" id="RHEA-COMP:13728"/>
        <dbReference type="Rhea" id="RHEA-COMP:13734"/>
        <dbReference type="ChEBI" id="CHEBI:15377"/>
        <dbReference type="ChEBI" id="CHEBI:137986"/>
        <dbReference type="ChEBI" id="CHEBI:137991"/>
        <dbReference type="EC" id="3.4.15.6"/>
    </reaction>
</comment>
<dbReference type="Pfam" id="PF03575">
    <property type="entry name" value="Peptidase_S51"/>
    <property type="match status" value="1"/>
</dbReference>
<gene>
    <name evidence="9" type="ORF">N5A56_015190</name>
</gene>
<dbReference type="SUPFAM" id="SSF52317">
    <property type="entry name" value="Class I glutamine amidotransferase-like"/>
    <property type="match status" value="1"/>
</dbReference>
<evidence type="ECO:0000256" key="3">
    <source>
        <dbReference type="ARBA" id="ARBA00006534"/>
    </source>
</evidence>
<sequence length="287" mass="30847">MKMIKGTLIPIGGNEDKGIEENEQYTQEFISEGILYHVVKEAGGIDANIIVIPTASSIPVEVGENYIDAFTTLGCKNVTVLDIRSKEDSEKESSINLIKTADCVMFSGGDQSKITDKIGGTTIHKILADRYKNEEGFVIAGTSAGAMAMANEMIAGGSATEAFIKGAVDMYKGLNLIPELIIDTHFIKRGRFGRQSEAVAKHPNLIGIGLAEDTGMIIKNGSDCTVIGSGMVIIFDGSKLTHNNEKILEEGTPMTMANLNIHVLSNSDMYSIKDRKVSVLAIDAPFI</sequence>
<evidence type="ECO:0000256" key="6">
    <source>
        <dbReference type="ARBA" id="ARBA00022670"/>
    </source>
</evidence>
<dbReference type="EC" id="3.4.15.6" evidence="4"/>
<dbReference type="RefSeq" id="WP_265726926.1">
    <property type="nucleotide sequence ID" value="NZ_JAOSLC020000003.1"/>
</dbReference>
<dbReference type="Gene3D" id="3.40.50.880">
    <property type="match status" value="1"/>
</dbReference>
<evidence type="ECO:0000256" key="7">
    <source>
        <dbReference type="ARBA" id="ARBA00022801"/>
    </source>
</evidence>
<evidence type="ECO:0000256" key="1">
    <source>
        <dbReference type="ARBA" id="ARBA00001092"/>
    </source>
</evidence>
<evidence type="ECO:0000313" key="9">
    <source>
        <dbReference type="EMBL" id="MDD7915681.1"/>
    </source>
</evidence>
<keyword evidence="10" id="KW-1185">Reference proteome</keyword>
<dbReference type="GO" id="GO:0004180">
    <property type="term" value="F:carboxypeptidase activity"/>
    <property type="evidence" value="ECO:0007669"/>
    <property type="project" value="UniProtKB-KW"/>
</dbReference>
<comment type="caution">
    <text evidence="9">The sequence shown here is derived from an EMBL/GenBank/DDBJ whole genome shotgun (WGS) entry which is preliminary data.</text>
</comment>
<reference evidence="9" key="1">
    <citation type="submission" date="2023-02" db="EMBL/GenBank/DDBJ databases">
        <title>Polaribacter ponticola sp. nov., isolated from seawater.</title>
        <authorList>
            <person name="Baek J.H."/>
            <person name="Kim J.M."/>
            <person name="Choi D.G."/>
            <person name="Jeon C.O."/>
        </authorList>
    </citation>
    <scope>NUCLEOTIDE SEQUENCE</scope>
    <source>
        <strain evidence="9">MSW5</strain>
    </source>
</reference>
<protein>
    <recommendedName>
        <fullName evidence="5">Cyanophycinase</fullName>
        <ecNumber evidence="4">3.4.15.6</ecNumber>
    </recommendedName>
</protein>
<comment type="function">
    <text evidence="2">Exopeptidase that catalyzes the hydrolytic cleavage of multi-L-arginyl-poly-L-aspartic acid (cyanophycin; a water-insoluble reserve polymer) into aspartate-arginine dipeptides.</text>
</comment>
<organism evidence="9 10">
    <name type="scientific">Polaribacter ponticola</name>
    <dbReference type="NCBI Taxonomy" id="2978475"/>
    <lineage>
        <taxon>Bacteria</taxon>
        <taxon>Pseudomonadati</taxon>
        <taxon>Bacteroidota</taxon>
        <taxon>Flavobacteriia</taxon>
        <taxon>Flavobacteriales</taxon>
        <taxon>Flavobacteriaceae</taxon>
    </lineage>
</organism>
<dbReference type="GO" id="GO:0008241">
    <property type="term" value="F:peptidyl-dipeptidase activity"/>
    <property type="evidence" value="ECO:0007669"/>
    <property type="project" value="UniProtKB-EC"/>
</dbReference>
<dbReference type="InterPro" id="IPR011811">
    <property type="entry name" value="Peptidase_S51_cyanophycinase"/>
</dbReference>
<name>A0ABT5SC40_9FLAO</name>
<dbReference type="PANTHER" id="PTHR36175:SF1">
    <property type="entry name" value="CYANOPHYCINASE"/>
    <property type="match status" value="1"/>
</dbReference>
<dbReference type="EMBL" id="JAOSLC020000003">
    <property type="protein sequence ID" value="MDD7915681.1"/>
    <property type="molecule type" value="Genomic_DNA"/>
</dbReference>
<dbReference type="InterPro" id="IPR005320">
    <property type="entry name" value="Peptidase_S51"/>
</dbReference>
<keyword evidence="9" id="KW-0121">Carboxypeptidase</keyword>
<dbReference type="Proteomes" id="UP001151478">
    <property type="component" value="Unassembled WGS sequence"/>
</dbReference>
<dbReference type="PANTHER" id="PTHR36175">
    <property type="entry name" value="CYANOPHYCINASE"/>
    <property type="match status" value="1"/>
</dbReference>
<accession>A0ABT5SC40</accession>
<evidence type="ECO:0000256" key="8">
    <source>
        <dbReference type="ARBA" id="ARBA00022825"/>
    </source>
</evidence>
<keyword evidence="8" id="KW-0720">Serine protease</keyword>
<comment type="similarity">
    <text evidence="3">Belongs to the peptidase S51 family.</text>
</comment>
<evidence type="ECO:0000313" key="10">
    <source>
        <dbReference type="Proteomes" id="UP001151478"/>
    </source>
</evidence>
<keyword evidence="7 9" id="KW-0378">Hydrolase</keyword>
<evidence type="ECO:0000256" key="4">
    <source>
        <dbReference type="ARBA" id="ARBA00013115"/>
    </source>
</evidence>
<evidence type="ECO:0000256" key="5">
    <source>
        <dbReference type="ARBA" id="ARBA00015719"/>
    </source>
</evidence>
<dbReference type="NCBIfam" id="TIGR02069">
    <property type="entry name" value="cyanophycinase"/>
    <property type="match status" value="1"/>
</dbReference>